<dbReference type="InterPro" id="IPR000313">
    <property type="entry name" value="PWWP_dom"/>
</dbReference>
<reference evidence="10" key="1">
    <citation type="submission" date="2020-05" db="UniProtKB">
        <authorList>
            <consortium name="EnsemblMetazoa"/>
        </authorList>
    </citation>
    <scope>IDENTIFICATION</scope>
    <source>
        <strain evidence="10">USDA</strain>
    </source>
</reference>
<evidence type="ECO:0000256" key="4">
    <source>
        <dbReference type="ARBA" id="ARBA00023117"/>
    </source>
</evidence>
<proteinExistence type="predicted"/>
<dbReference type="GO" id="GO:0008270">
    <property type="term" value="F:zinc ion binding"/>
    <property type="evidence" value="ECO:0007669"/>
    <property type="project" value="UniProtKB-KW"/>
</dbReference>
<dbReference type="Gene3D" id="1.20.920.10">
    <property type="entry name" value="Bromodomain-like"/>
    <property type="match status" value="1"/>
</dbReference>
<keyword evidence="1" id="KW-0479">Metal-binding</keyword>
<evidence type="ECO:0000313" key="11">
    <source>
        <dbReference type="Proteomes" id="UP000095300"/>
    </source>
</evidence>
<evidence type="ECO:0000256" key="6">
    <source>
        <dbReference type="SAM" id="Coils"/>
    </source>
</evidence>
<dbReference type="STRING" id="35570.A0A1I8NRZ6"/>
<dbReference type="SUPFAM" id="SSF144232">
    <property type="entry name" value="HIT/MYND zinc finger-like"/>
    <property type="match status" value="1"/>
</dbReference>
<protein>
    <recommendedName>
        <fullName evidence="12">MYND-type domain-containing protein</fullName>
    </recommendedName>
</protein>
<name>A0A1I8NRZ6_STOCA</name>
<dbReference type="Gene3D" id="2.30.30.140">
    <property type="match status" value="1"/>
</dbReference>
<gene>
    <name evidence="10" type="primary">106093000</name>
</gene>
<dbReference type="VEuPathDB" id="VectorBase:SCAU001516"/>
<dbReference type="PANTHER" id="PTHR46379">
    <property type="entry name" value="ZINC FINGER MYND DOMAIN-CONTAINING"/>
    <property type="match status" value="1"/>
</dbReference>
<feature type="region of interest" description="Disordered" evidence="7">
    <location>
        <begin position="623"/>
        <end position="656"/>
    </location>
</feature>
<dbReference type="CDD" id="cd20159">
    <property type="entry name" value="PWWP_BS69"/>
    <property type="match status" value="1"/>
</dbReference>
<feature type="compositionally biased region" description="Polar residues" evidence="7">
    <location>
        <begin position="199"/>
        <end position="211"/>
    </location>
</feature>
<dbReference type="Pfam" id="PF00855">
    <property type="entry name" value="PWWP"/>
    <property type="match status" value="1"/>
</dbReference>
<accession>A0A1I8NRZ6</accession>
<evidence type="ECO:0000256" key="2">
    <source>
        <dbReference type="ARBA" id="ARBA00022771"/>
    </source>
</evidence>
<evidence type="ECO:0000259" key="9">
    <source>
        <dbReference type="PROSITE" id="PS50865"/>
    </source>
</evidence>
<keyword evidence="3" id="KW-0862">Zinc</keyword>
<dbReference type="GO" id="GO:0003714">
    <property type="term" value="F:transcription corepressor activity"/>
    <property type="evidence" value="ECO:0007669"/>
    <property type="project" value="InterPro"/>
</dbReference>
<dbReference type="OrthoDB" id="6272564at2759"/>
<dbReference type="GO" id="GO:0005634">
    <property type="term" value="C:nucleus"/>
    <property type="evidence" value="ECO:0007669"/>
    <property type="project" value="TreeGrafter"/>
</dbReference>
<feature type="region of interest" description="Disordered" evidence="7">
    <location>
        <begin position="152"/>
        <end position="240"/>
    </location>
</feature>
<dbReference type="SUPFAM" id="SSF63748">
    <property type="entry name" value="Tudor/PWWP/MBT"/>
    <property type="match status" value="1"/>
</dbReference>
<dbReference type="Pfam" id="PF24324">
    <property type="entry name" value="MYND_ZMYND11_ZMYD8"/>
    <property type="match status" value="1"/>
</dbReference>
<dbReference type="PANTHER" id="PTHR46379:SF1">
    <property type="entry name" value="ZINC FINGER MYND DOMAIN-CONTAINING PROTEIN 11"/>
    <property type="match status" value="1"/>
</dbReference>
<keyword evidence="11" id="KW-1185">Reference proteome</keyword>
<evidence type="ECO:0000256" key="5">
    <source>
        <dbReference type="PROSITE-ProRule" id="PRU00134"/>
    </source>
</evidence>
<dbReference type="InterPro" id="IPR047269">
    <property type="entry name" value="ZMY11"/>
</dbReference>
<feature type="domain" description="MYND-type" evidence="9">
    <location>
        <begin position="707"/>
        <end position="742"/>
    </location>
</feature>
<dbReference type="InterPro" id="IPR036427">
    <property type="entry name" value="Bromodomain-like_sf"/>
</dbReference>
<keyword evidence="2 5" id="KW-0863">Zinc-finger</keyword>
<dbReference type="InterPro" id="IPR047268">
    <property type="entry name" value="PWWP_BS69"/>
</dbReference>
<sequence length="753" mass="86653">MEMHDIESGQIDMAENARKAHPDCLRYFLMHLRFPGASNVVEDGREDSCHVDQLVETLIKMGGYAATTAKEAIVLALGDGLLMPVSSVCTSPRPRAALPESKRVRLPNSHEVRVNTSHDWYCYECHLPGQLEHCGQCWRSFHRVCFRKNPERPNYAVPSSKKQKNRLPAFSSDTDSETDADTAARCSTAMDSDHETRENSSQVQVCQPRSRNSIHEVADNDDNPCSPQINQPEPKPLIDEDIESKSKVDVVCLGEVRPPNRKRPNTTASNISYKSENVTLGDEDDVDIELCTSCRLLKRANLHNPPNLQSDELSHLINYTFSYNREWLTHDVREYLTAQRFNVKEINLINHLLLYSPIKRLTDIASKMQRNEYKFLTEFLVDLLDIQHNIGVFFGPYSTEMESTKWLLRDVAHDLSEIRRCPDCFRYSHEKDSVIWFAKPCVQRHELVYAKHSGFPYWPAKVIRVLANNKFDVRFFGGTHSRALIDVRFIKPIDSDVKSLKLGNSPTIKKAMEELRYHQMLSTYPPSKFSFHANLQETEEIIRTVISSNPNTTILKDRRSRNGKRRKSAVISIEDDMFLGGNTTSQDSTAGSSHSTRRVVGQQNIVCPELKVSVKRLKPHQIPSSFYESSNNSISEKRTTRKSTKNTSGKDQSQGWKKMLKEIEEARKIINEYKVKNEKLQSQKQKLRETIKKQELERKIMKRKQWCYWCLSEAIYLCCFRAAYCSQICQSRHWKEGHSKECKNPNNGSNKKS</sequence>
<dbReference type="Proteomes" id="UP000095300">
    <property type="component" value="Unassembled WGS sequence"/>
</dbReference>
<dbReference type="PROSITE" id="PS01360">
    <property type="entry name" value="ZF_MYND_1"/>
    <property type="match status" value="1"/>
</dbReference>
<dbReference type="GO" id="GO:0034243">
    <property type="term" value="P:regulation of transcription elongation by RNA polymerase II"/>
    <property type="evidence" value="ECO:0007669"/>
    <property type="project" value="InterPro"/>
</dbReference>
<keyword evidence="4" id="KW-0103">Bromodomain</keyword>
<evidence type="ECO:0000256" key="7">
    <source>
        <dbReference type="SAM" id="MobiDB-lite"/>
    </source>
</evidence>
<evidence type="ECO:0000256" key="3">
    <source>
        <dbReference type="ARBA" id="ARBA00022833"/>
    </source>
</evidence>
<feature type="compositionally biased region" description="Low complexity" evidence="7">
    <location>
        <begin position="624"/>
        <end position="634"/>
    </location>
</feature>
<evidence type="ECO:0000313" key="10">
    <source>
        <dbReference type="EnsemblMetazoa" id="SCAU001516-PA"/>
    </source>
</evidence>
<dbReference type="KEGG" id="scac:106093000"/>
<dbReference type="PROSITE" id="PS50812">
    <property type="entry name" value="PWWP"/>
    <property type="match status" value="1"/>
</dbReference>
<keyword evidence="6" id="KW-0175">Coiled coil</keyword>
<dbReference type="AlphaFoldDB" id="A0A1I8NRZ6"/>
<dbReference type="InterPro" id="IPR002893">
    <property type="entry name" value="Znf_MYND"/>
</dbReference>
<evidence type="ECO:0008006" key="12">
    <source>
        <dbReference type="Google" id="ProtNLM"/>
    </source>
</evidence>
<dbReference type="EnsemblMetazoa" id="SCAU001516-RA">
    <property type="protein sequence ID" value="SCAU001516-PA"/>
    <property type="gene ID" value="SCAU001516"/>
</dbReference>
<dbReference type="GO" id="GO:0009966">
    <property type="term" value="P:regulation of signal transduction"/>
    <property type="evidence" value="ECO:0007669"/>
    <property type="project" value="TreeGrafter"/>
</dbReference>
<evidence type="ECO:0000256" key="1">
    <source>
        <dbReference type="ARBA" id="ARBA00022723"/>
    </source>
</evidence>
<dbReference type="InterPro" id="IPR057053">
    <property type="entry name" value="MYND_ZMYND11_ZMYD8"/>
</dbReference>
<organism evidence="10 11">
    <name type="scientific">Stomoxys calcitrans</name>
    <name type="common">Stable fly</name>
    <name type="synonym">Conops calcitrans</name>
    <dbReference type="NCBI Taxonomy" id="35570"/>
    <lineage>
        <taxon>Eukaryota</taxon>
        <taxon>Metazoa</taxon>
        <taxon>Ecdysozoa</taxon>
        <taxon>Arthropoda</taxon>
        <taxon>Hexapoda</taxon>
        <taxon>Insecta</taxon>
        <taxon>Pterygota</taxon>
        <taxon>Neoptera</taxon>
        <taxon>Endopterygota</taxon>
        <taxon>Diptera</taxon>
        <taxon>Brachycera</taxon>
        <taxon>Muscomorpha</taxon>
        <taxon>Muscoidea</taxon>
        <taxon>Muscidae</taxon>
        <taxon>Stomoxys</taxon>
    </lineage>
</organism>
<dbReference type="SUPFAM" id="SSF47370">
    <property type="entry name" value="Bromodomain"/>
    <property type="match status" value="1"/>
</dbReference>
<feature type="coiled-coil region" evidence="6">
    <location>
        <begin position="663"/>
        <end position="704"/>
    </location>
</feature>
<dbReference type="SMART" id="SM00293">
    <property type="entry name" value="PWWP"/>
    <property type="match status" value="1"/>
</dbReference>
<dbReference type="PROSITE" id="PS50865">
    <property type="entry name" value="ZF_MYND_2"/>
    <property type="match status" value="1"/>
</dbReference>
<feature type="domain" description="PWWP" evidence="8">
    <location>
        <begin position="444"/>
        <end position="496"/>
    </location>
</feature>
<evidence type="ECO:0000259" key="8">
    <source>
        <dbReference type="PROSITE" id="PS50812"/>
    </source>
</evidence>